<dbReference type="InterPro" id="IPR002317">
    <property type="entry name" value="Ser-tRNA-ligase_type_1"/>
</dbReference>
<dbReference type="GO" id="GO:0004828">
    <property type="term" value="F:serine-tRNA ligase activity"/>
    <property type="evidence" value="ECO:0007669"/>
    <property type="project" value="UniProtKB-EC"/>
</dbReference>
<dbReference type="PROSITE" id="PS50862">
    <property type="entry name" value="AA_TRNA_LIGASE_II"/>
    <property type="match status" value="1"/>
</dbReference>
<dbReference type="GO" id="GO:0005524">
    <property type="term" value="F:ATP binding"/>
    <property type="evidence" value="ECO:0007669"/>
    <property type="project" value="InterPro"/>
</dbReference>
<dbReference type="Pfam" id="PF02403">
    <property type="entry name" value="Seryl_tRNA_N"/>
    <property type="match status" value="1"/>
</dbReference>
<dbReference type="AlphaFoldDB" id="A0A9W4D2Y7"/>
<organism evidence="5 6">
    <name type="scientific">Blumeria graminis f. sp. triticale</name>
    <dbReference type="NCBI Taxonomy" id="1689686"/>
    <lineage>
        <taxon>Eukaryota</taxon>
        <taxon>Fungi</taxon>
        <taxon>Dikarya</taxon>
        <taxon>Ascomycota</taxon>
        <taxon>Pezizomycotina</taxon>
        <taxon>Leotiomycetes</taxon>
        <taxon>Erysiphales</taxon>
        <taxon>Erysiphaceae</taxon>
        <taxon>Blumeria</taxon>
    </lineage>
</organism>
<dbReference type="NCBIfam" id="TIGR00414">
    <property type="entry name" value="serS"/>
    <property type="match status" value="1"/>
</dbReference>
<feature type="domain" description="Aminoacyl-transfer RNA synthetases class-II family profile" evidence="4">
    <location>
        <begin position="215"/>
        <end position="506"/>
    </location>
</feature>
<dbReference type="InterPro" id="IPR006195">
    <property type="entry name" value="aa-tRNA-synth_II"/>
</dbReference>
<dbReference type="PANTHER" id="PTHR11778">
    <property type="entry name" value="SERYL-TRNA SYNTHETASE"/>
    <property type="match status" value="1"/>
</dbReference>
<name>A0A9W4D2Y7_BLUGR</name>
<dbReference type="FunFam" id="3.30.930.10:FF:000069">
    <property type="entry name" value="Seryl-tRNA synthetase"/>
    <property type="match status" value="1"/>
</dbReference>
<accession>A0A9W4D2Y7</accession>
<dbReference type="PIRSF" id="PIRSF001529">
    <property type="entry name" value="Ser-tRNA-synth_IIa"/>
    <property type="match status" value="1"/>
</dbReference>
<dbReference type="EC" id="6.1.1.11" evidence="1"/>
<reference evidence="5" key="1">
    <citation type="submission" date="2020-10" db="EMBL/GenBank/DDBJ databases">
        <authorList>
            <person name="Muller C M."/>
        </authorList>
    </citation>
    <scope>NUCLEOTIDE SEQUENCE</scope>
    <source>
        <strain evidence="5">THUN-12</strain>
    </source>
</reference>
<dbReference type="EMBL" id="CAJHIT010000007">
    <property type="protein sequence ID" value="CAD6503358.1"/>
    <property type="molecule type" value="Genomic_DNA"/>
</dbReference>
<sequence>MNNSRSFQYQILKYWLDMSISQRVRIFQIQNSSLGPTPNRLYHASRYLQDQNINSQIAPKFSINTKHIRQNPILHEKNCLERNYIAQSKYPAKICSLFDEYQTNITGSRALRERNNQVNRKIALKAAPSESVSVDSLDSGQCSRDALLMEARSLKNELSGIKTRQTELQTEIDQLAAAIPNITSDKTPRGFVPCVKGYFNELPDSDSPSCKVWRSHVEIARELNLMDFSGAAVTSGWGWYYLLNEAVLLEQALIQYALSVARKHGWSLVSPPSMVYSHIAQACGFQPRDQNGEQQVYNVQQPSADIGRKPQLSLTGTAEIPLASMKANQTLEATDLPLKFVGASRCYRAEAGARGSNTRGLYRVHEFTKVEMFAWTLPDDEASTIVFDEILSIQTEILSALNLPCRILEMPSTDLGASASRKCDIEAFFPSRRARDDGWGEVTSASTCTDYQTRRLATRLRSLQPSSEDVPTFPFTINGTALAIPRVLAALLENGWVEEKSHVVIPKALWPWMDGLKVLKKC</sequence>
<dbReference type="InterPro" id="IPR002314">
    <property type="entry name" value="aa-tRNA-synt_IIb"/>
</dbReference>
<comment type="caution">
    <text evidence="5">The sequence shown here is derived from an EMBL/GenBank/DDBJ whole genome shotgun (WGS) entry which is preliminary data.</text>
</comment>
<dbReference type="InterPro" id="IPR015866">
    <property type="entry name" value="Ser-tRNA-synth_1_N"/>
</dbReference>
<dbReference type="GO" id="GO:0006434">
    <property type="term" value="P:seryl-tRNA aminoacylation"/>
    <property type="evidence" value="ECO:0007669"/>
    <property type="project" value="InterPro"/>
</dbReference>
<evidence type="ECO:0000256" key="3">
    <source>
        <dbReference type="ARBA" id="ARBA00034892"/>
    </source>
</evidence>
<gene>
    <name evidence="5" type="ORF">BGTH12_LOCUS4716</name>
</gene>
<evidence type="ECO:0000256" key="1">
    <source>
        <dbReference type="ARBA" id="ARBA00012840"/>
    </source>
</evidence>
<protein>
    <recommendedName>
        <fullName evidence="1">serine--tRNA ligase</fullName>
        <ecNumber evidence="1">6.1.1.11</ecNumber>
    </recommendedName>
    <alternativeName>
        <fullName evidence="2">Seryl-tRNA synthetase</fullName>
    </alternativeName>
    <alternativeName>
        <fullName evidence="3">Seryl-tRNA(Ser) synthetase</fullName>
    </alternativeName>
</protein>
<proteinExistence type="predicted"/>
<evidence type="ECO:0000259" key="4">
    <source>
        <dbReference type="PROSITE" id="PS50862"/>
    </source>
</evidence>
<dbReference type="Proteomes" id="UP000683417">
    <property type="component" value="Unassembled WGS sequence"/>
</dbReference>
<evidence type="ECO:0000313" key="6">
    <source>
        <dbReference type="Proteomes" id="UP000683417"/>
    </source>
</evidence>
<dbReference type="Pfam" id="PF00587">
    <property type="entry name" value="tRNA-synt_2b"/>
    <property type="match status" value="1"/>
</dbReference>
<evidence type="ECO:0000256" key="2">
    <source>
        <dbReference type="ARBA" id="ARBA00031113"/>
    </source>
</evidence>
<evidence type="ECO:0000313" key="5">
    <source>
        <dbReference type="EMBL" id="CAD6503358.1"/>
    </source>
</evidence>